<feature type="compositionally biased region" description="Low complexity" evidence="1">
    <location>
        <begin position="159"/>
        <end position="185"/>
    </location>
</feature>
<evidence type="ECO:0000313" key="2">
    <source>
        <dbReference type="EMBL" id="BDE05591.1"/>
    </source>
</evidence>
<dbReference type="Proteomes" id="UP001317532">
    <property type="component" value="Chromosome"/>
</dbReference>
<gene>
    <name evidence="2" type="ORF">WPS_08670</name>
</gene>
<accession>A0AAN2C929</accession>
<organism evidence="2 3">
    <name type="scientific">Vulcanimicrobium alpinum</name>
    <dbReference type="NCBI Taxonomy" id="3016050"/>
    <lineage>
        <taxon>Bacteria</taxon>
        <taxon>Bacillati</taxon>
        <taxon>Vulcanimicrobiota</taxon>
        <taxon>Vulcanimicrobiia</taxon>
        <taxon>Vulcanimicrobiales</taxon>
        <taxon>Vulcanimicrobiaceae</taxon>
        <taxon>Vulcanimicrobium</taxon>
    </lineage>
</organism>
<evidence type="ECO:0000256" key="1">
    <source>
        <dbReference type="SAM" id="MobiDB-lite"/>
    </source>
</evidence>
<dbReference type="AlphaFoldDB" id="A0AAN2C929"/>
<dbReference type="EMBL" id="AP025523">
    <property type="protein sequence ID" value="BDE05591.1"/>
    <property type="molecule type" value="Genomic_DNA"/>
</dbReference>
<sequence>MAAAKGPEHGLPAGTPVVFIADGSLDAHAREGTTVNLHLRDALTLDGIVVAPAGTRARLIVGGHTDSAGIRTPSITIDRVTIHAGLLPVRSLTPIVAPVTAGETIDAATEAEIGRDGDRITIRIPFPFPLSADRPAAYYTPTPARTAPPHPLSPGRARPLPTATPIPATTPTSVPVPGASPTKAP</sequence>
<proteinExistence type="predicted"/>
<evidence type="ECO:0000313" key="3">
    <source>
        <dbReference type="Proteomes" id="UP001317532"/>
    </source>
</evidence>
<reference evidence="2 3" key="1">
    <citation type="journal article" date="2022" name="ISME Commun">
        <title>Vulcanimicrobium alpinus gen. nov. sp. nov., the first cultivated representative of the candidate phylum 'Eremiobacterota', is a metabolically versatile aerobic anoxygenic phototroph.</title>
        <authorList>
            <person name="Yabe S."/>
            <person name="Muto K."/>
            <person name="Abe K."/>
            <person name="Yokota A."/>
            <person name="Staudigel H."/>
            <person name="Tebo B.M."/>
        </authorList>
    </citation>
    <scope>NUCLEOTIDE SEQUENCE [LARGE SCALE GENOMIC DNA]</scope>
    <source>
        <strain evidence="2 3">WC8-2</strain>
    </source>
</reference>
<keyword evidence="3" id="KW-1185">Reference proteome</keyword>
<protein>
    <submittedName>
        <fullName evidence="2">Uncharacterized protein</fullName>
    </submittedName>
</protein>
<dbReference type="RefSeq" id="WP_317996620.1">
    <property type="nucleotide sequence ID" value="NZ_AP025523.1"/>
</dbReference>
<feature type="region of interest" description="Disordered" evidence="1">
    <location>
        <begin position="138"/>
        <end position="185"/>
    </location>
</feature>
<name>A0AAN2C929_UNVUL</name>
<dbReference type="KEGG" id="vab:WPS_08670"/>